<proteinExistence type="predicted"/>
<evidence type="ECO:0000259" key="1">
    <source>
        <dbReference type="Pfam" id="PF12680"/>
    </source>
</evidence>
<gene>
    <name evidence="2" type="ORF">F0M18_04925</name>
</gene>
<protein>
    <submittedName>
        <fullName evidence="2">Ester cyclase</fullName>
    </submittedName>
</protein>
<evidence type="ECO:0000313" key="2">
    <source>
        <dbReference type="EMBL" id="KAA1193189.1"/>
    </source>
</evidence>
<dbReference type="SUPFAM" id="SSF54427">
    <property type="entry name" value="NTF2-like"/>
    <property type="match status" value="1"/>
</dbReference>
<dbReference type="AlphaFoldDB" id="A0A5B0X4T0"/>
<keyword evidence="3" id="KW-1185">Reference proteome</keyword>
<sequence>MSLEQTNKNLTAAFFEAMQRADADAIADAYCEDGRVVTMGNTLISGARGKEEIRSFAAGVLDAFPEGLAFTVHAMTAEGDRVAVEATSAGRHVSGRDYRNEYHFLFTWKEGRIVELKEYMDTELVTDVLCGGARP</sequence>
<dbReference type="InterPro" id="IPR032710">
    <property type="entry name" value="NTF2-like_dom_sf"/>
</dbReference>
<dbReference type="Pfam" id="PF12680">
    <property type="entry name" value="SnoaL_2"/>
    <property type="match status" value="1"/>
</dbReference>
<organism evidence="2 3">
    <name type="scientific">Pseudohalioglobus sediminis</name>
    <dbReference type="NCBI Taxonomy" id="2606449"/>
    <lineage>
        <taxon>Bacteria</taxon>
        <taxon>Pseudomonadati</taxon>
        <taxon>Pseudomonadota</taxon>
        <taxon>Gammaproteobacteria</taxon>
        <taxon>Cellvibrionales</taxon>
        <taxon>Halieaceae</taxon>
        <taxon>Pseudohalioglobus</taxon>
    </lineage>
</organism>
<evidence type="ECO:0000313" key="3">
    <source>
        <dbReference type="Proteomes" id="UP000323708"/>
    </source>
</evidence>
<reference evidence="2 3" key="1">
    <citation type="submission" date="2019-09" db="EMBL/GenBank/DDBJ databases">
        <authorList>
            <person name="Chen X.-Y."/>
        </authorList>
    </citation>
    <scope>NUCLEOTIDE SEQUENCE [LARGE SCALE GENOMIC DNA]</scope>
    <source>
        <strain evidence="2 3">NY5</strain>
    </source>
</reference>
<name>A0A5B0X4T0_9GAMM</name>
<dbReference type="InterPro" id="IPR037401">
    <property type="entry name" value="SnoaL-like"/>
</dbReference>
<dbReference type="EMBL" id="VTUX01000002">
    <property type="protein sequence ID" value="KAA1193189.1"/>
    <property type="molecule type" value="Genomic_DNA"/>
</dbReference>
<accession>A0A5B0X4T0</accession>
<feature type="domain" description="SnoaL-like" evidence="1">
    <location>
        <begin position="13"/>
        <end position="115"/>
    </location>
</feature>
<dbReference type="RefSeq" id="WP_149610296.1">
    <property type="nucleotide sequence ID" value="NZ_VTUX01000002.1"/>
</dbReference>
<dbReference type="PANTHER" id="PTHR41252">
    <property type="entry name" value="BLR2505 PROTEIN"/>
    <property type="match status" value="1"/>
</dbReference>
<dbReference type="PANTHER" id="PTHR41252:SF1">
    <property type="entry name" value="BLR2505 PROTEIN"/>
    <property type="match status" value="1"/>
</dbReference>
<comment type="caution">
    <text evidence="2">The sequence shown here is derived from an EMBL/GenBank/DDBJ whole genome shotgun (WGS) entry which is preliminary data.</text>
</comment>
<dbReference type="Gene3D" id="3.10.450.50">
    <property type="match status" value="1"/>
</dbReference>
<dbReference type="Proteomes" id="UP000323708">
    <property type="component" value="Unassembled WGS sequence"/>
</dbReference>